<gene>
    <name evidence="2" type="ORF">SAMN05216337_102062</name>
</gene>
<accession>A0A1G7AE37</accession>
<proteinExistence type="predicted"/>
<name>A0A1G7AE37_9BRAD</name>
<sequence length="128" mass="14173">MARPRVPLIKAQTTGRVLRNPQRFKNRMEPPSPGPLGAPPNWLKKKSEHEAWKTLAADLPWLNKSHRVLVAMASGILGRMIDGEEVGVKAASLLRMMLNSMGATPSDASKVKMPEEPDDDDPSKQYFS</sequence>
<evidence type="ECO:0000256" key="1">
    <source>
        <dbReference type="SAM" id="MobiDB-lite"/>
    </source>
</evidence>
<protein>
    <recommendedName>
        <fullName evidence="4">Terminase</fullName>
    </recommendedName>
</protein>
<feature type="region of interest" description="Disordered" evidence="1">
    <location>
        <begin position="103"/>
        <end position="128"/>
    </location>
</feature>
<evidence type="ECO:0000313" key="2">
    <source>
        <dbReference type="EMBL" id="SDE12285.1"/>
    </source>
</evidence>
<dbReference type="RefSeq" id="WP_092084693.1">
    <property type="nucleotide sequence ID" value="NZ_FMZW01000020.1"/>
</dbReference>
<evidence type="ECO:0008006" key="4">
    <source>
        <dbReference type="Google" id="ProtNLM"/>
    </source>
</evidence>
<reference evidence="2 3" key="1">
    <citation type="submission" date="2016-10" db="EMBL/GenBank/DDBJ databases">
        <authorList>
            <person name="de Groot N.N."/>
        </authorList>
    </citation>
    <scope>NUCLEOTIDE SEQUENCE [LARGE SCALE GENOMIC DNA]</scope>
    <source>
        <strain evidence="2 3">R5</strain>
    </source>
</reference>
<organism evidence="2 3">
    <name type="scientific">Bradyrhizobium brasilense</name>
    <dbReference type="NCBI Taxonomy" id="1419277"/>
    <lineage>
        <taxon>Bacteria</taxon>
        <taxon>Pseudomonadati</taxon>
        <taxon>Pseudomonadota</taxon>
        <taxon>Alphaproteobacteria</taxon>
        <taxon>Hyphomicrobiales</taxon>
        <taxon>Nitrobacteraceae</taxon>
        <taxon>Bradyrhizobium</taxon>
    </lineage>
</organism>
<evidence type="ECO:0000313" key="3">
    <source>
        <dbReference type="Proteomes" id="UP000199245"/>
    </source>
</evidence>
<dbReference type="AlphaFoldDB" id="A0A1G7AE37"/>
<dbReference type="Proteomes" id="UP000199245">
    <property type="component" value="Unassembled WGS sequence"/>
</dbReference>
<dbReference type="EMBL" id="FMZW01000020">
    <property type="protein sequence ID" value="SDE12285.1"/>
    <property type="molecule type" value="Genomic_DNA"/>
</dbReference>